<evidence type="ECO:0000313" key="2">
    <source>
        <dbReference type="EMBL" id="KAF4620752.1"/>
    </source>
</evidence>
<dbReference type="PROSITE" id="PS50181">
    <property type="entry name" value="FBOX"/>
    <property type="match status" value="1"/>
</dbReference>
<sequence>MATSLVQVPEDIIFTILRFCFLPEYYALAMTCSVFNKLSQRRAYWIDALQGARLVAPIACTSHQDLSALSYDQLRKIASHTMRLKHNWSLSNPCIDGPVKVVALDPPDLDVIMQVPGTELYVLYSRFSGSVSAWDIGLGKRVSPEIYISRSLGDVSPGLDLPGKFSVALLTASSTEEDDRDNEIVIICLEYGLSRLEGRVKLSITFRHVLHPDLFYWAAILSHEFVGSLRRRIDPGGTTSRTHALEIVAINLKTRRETVIVTDLPLRVLDSASPSTDATMLDGEVFLLMESTYASRVVRCPGGYLPYDDNPEVPAIQTLRIMDTASTREWPKSPGYEISYAYSEGTLSTDDRYDFPAVSVQQITTTTALDSTPSFMPQDTDTGPMDEDEESSSILQIRFWGRPSRLQLDAGMQYLAAKRVVDIPGQLQDSPGDAQLMLLPHSGRQALLIVNSHGSINLVLVQGDCGPDEDPIKIIDVPSYIDLRDVFGLSLDDHRGTITLITMSGHLFAMPFA</sequence>
<feature type="domain" description="F-box" evidence="1">
    <location>
        <begin position="2"/>
        <end position="48"/>
    </location>
</feature>
<reference evidence="2 3" key="1">
    <citation type="submission" date="2019-12" db="EMBL/GenBank/DDBJ databases">
        <authorList>
            <person name="Floudas D."/>
            <person name="Bentzer J."/>
            <person name="Ahren D."/>
            <person name="Johansson T."/>
            <person name="Persson P."/>
            <person name="Tunlid A."/>
        </authorList>
    </citation>
    <scope>NUCLEOTIDE SEQUENCE [LARGE SCALE GENOMIC DNA]</scope>
    <source>
        <strain evidence="2 3">CBS 102.39</strain>
    </source>
</reference>
<dbReference type="Proteomes" id="UP000521872">
    <property type="component" value="Unassembled WGS sequence"/>
</dbReference>
<gene>
    <name evidence="2" type="ORF">D9613_000902</name>
</gene>
<protein>
    <recommendedName>
        <fullName evidence="1">F-box domain-containing protein</fullName>
    </recommendedName>
</protein>
<name>A0A8H4R2T1_9AGAR</name>
<evidence type="ECO:0000313" key="3">
    <source>
        <dbReference type="Proteomes" id="UP000521872"/>
    </source>
</evidence>
<keyword evidence="3" id="KW-1185">Reference proteome</keyword>
<dbReference type="AlphaFoldDB" id="A0A8H4R2T1"/>
<comment type="caution">
    <text evidence="2">The sequence shown here is derived from an EMBL/GenBank/DDBJ whole genome shotgun (WGS) entry which is preliminary data.</text>
</comment>
<proteinExistence type="predicted"/>
<accession>A0A8H4R2T1</accession>
<dbReference type="InterPro" id="IPR001810">
    <property type="entry name" value="F-box_dom"/>
</dbReference>
<dbReference type="EMBL" id="JAACJL010000015">
    <property type="protein sequence ID" value="KAF4620752.1"/>
    <property type="molecule type" value="Genomic_DNA"/>
</dbReference>
<organism evidence="2 3">
    <name type="scientific">Agrocybe pediades</name>
    <dbReference type="NCBI Taxonomy" id="84607"/>
    <lineage>
        <taxon>Eukaryota</taxon>
        <taxon>Fungi</taxon>
        <taxon>Dikarya</taxon>
        <taxon>Basidiomycota</taxon>
        <taxon>Agaricomycotina</taxon>
        <taxon>Agaricomycetes</taxon>
        <taxon>Agaricomycetidae</taxon>
        <taxon>Agaricales</taxon>
        <taxon>Agaricineae</taxon>
        <taxon>Strophariaceae</taxon>
        <taxon>Agrocybe</taxon>
    </lineage>
</organism>
<evidence type="ECO:0000259" key="1">
    <source>
        <dbReference type="PROSITE" id="PS50181"/>
    </source>
</evidence>